<organism evidence="2 3">
    <name type="scientific">Pichia membranifaciens NRRL Y-2026</name>
    <dbReference type="NCBI Taxonomy" id="763406"/>
    <lineage>
        <taxon>Eukaryota</taxon>
        <taxon>Fungi</taxon>
        <taxon>Dikarya</taxon>
        <taxon>Ascomycota</taxon>
        <taxon>Saccharomycotina</taxon>
        <taxon>Pichiomycetes</taxon>
        <taxon>Pichiales</taxon>
        <taxon>Pichiaceae</taxon>
        <taxon>Pichia</taxon>
    </lineage>
</organism>
<dbReference type="AlphaFoldDB" id="A0A1E3NPZ8"/>
<protein>
    <submittedName>
        <fullName evidence="2">Uncharacterized protein</fullName>
    </submittedName>
</protein>
<evidence type="ECO:0000313" key="3">
    <source>
        <dbReference type="Proteomes" id="UP000094455"/>
    </source>
</evidence>
<sequence length="531" mass="61578">MLSRAFLKEVRVFVERREPQTAILQSSASLSPSPFEEWNFKQFIGDKLERQVERQKKLPTLNALVENRLEQLLPLYAHLLDTGKDDSVHGHMLKFMGRGSGSGDGSRDAKLKNLKAHIIKYEIHREYFEVSEFRRSQLSITVDPTVSSEMLVHTYTDKDLVHFVKLLHDETFLNSSYYNYYRRFSRLFFNLVEGSNEPGSNARLSRKLRPADLERLLQHLLYSNKRLRTEERLELRLDEMNNILLNDLQEAGLKLSNKEMFALLQLTFRKTVDLRNVEMLYDKFMASDKFDKNNDFFKTFLNFNMSLGFSNERMASTKFCRKVILDLVQSDGVDVDRHLLKYLLKYSWLVHDGELTRLVATYLLKHYALDVETFNMIFVGVFRQDMSSNTVSPALEQLLNINLKHTMRVSSLATSSSVASRIAPPPITEAERFNMRLLDHLLEKAARVTPQMQPLCPGIMHRLPLNLVPHDLLLRTTQNNTGDGFPVVEDYLRQMSRVASEGPEGLQHRLRHRNQGGRTQRPTLHLDPGHV</sequence>
<dbReference type="RefSeq" id="XP_019019235.1">
    <property type="nucleotide sequence ID" value="XM_019163298.1"/>
</dbReference>
<proteinExistence type="predicted"/>
<reference evidence="2 3" key="1">
    <citation type="journal article" date="2016" name="Proc. Natl. Acad. Sci. U.S.A.">
        <title>Comparative genomics of biotechnologically important yeasts.</title>
        <authorList>
            <person name="Riley R."/>
            <person name="Haridas S."/>
            <person name="Wolfe K.H."/>
            <person name="Lopes M.R."/>
            <person name="Hittinger C.T."/>
            <person name="Goeker M."/>
            <person name="Salamov A.A."/>
            <person name="Wisecaver J.H."/>
            <person name="Long T.M."/>
            <person name="Calvey C.H."/>
            <person name="Aerts A.L."/>
            <person name="Barry K.W."/>
            <person name="Choi C."/>
            <person name="Clum A."/>
            <person name="Coughlan A.Y."/>
            <person name="Deshpande S."/>
            <person name="Douglass A.P."/>
            <person name="Hanson S.J."/>
            <person name="Klenk H.-P."/>
            <person name="LaButti K.M."/>
            <person name="Lapidus A."/>
            <person name="Lindquist E.A."/>
            <person name="Lipzen A.M."/>
            <person name="Meier-Kolthoff J.P."/>
            <person name="Ohm R.A."/>
            <person name="Otillar R.P."/>
            <person name="Pangilinan J.L."/>
            <person name="Peng Y."/>
            <person name="Rokas A."/>
            <person name="Rosa C.A."/>
            <person name="Scheuner C."/>
            <person name="Sibirny A.A."/>
            <person name="Slot J.C."/>
            <person name="Stielow J.B."/>
            <person name="Sun H."/>
            <person name="Kurtzman C.P."/>
            <person name="Blackwell M."/>
            <person name="Grigoriev I.V."/>
            <person name="Jeffries T.W."/>
        </authorList>
    </citation>
    <scope>NUCLEOTIDE SEQUENCE [LARGE SCALE GENOMIC DNA]</scope>
    <source>
        <strain evidence="2 3">NRRL Y-2026</strain>
    </source>
</reference>
<feature type="region of interest" description="Disordered" evidence="1">
    <location>
        <begin position="500"/>
        <end position="531"/>
    </location>
</feature>
<dbReference type="Proteomes" id="UP000094455">
    <property type="component" value="Unassembled WGS sequence"/>
</dbReference>
<dbReference type="OrthoDB" id="3998037at2759"/>
<dbReference type="EMBL" id="KV454002">
    <property type="protein sequence ID" value="ODQ48122.1"/>
    <property type="molecule type" value="Genomic_DNA"/>
</dbReference>
<evidence type="ECO:0000256" key="1">
    <source>
        <dbReference type="SAM" id="MobiDB-lite"/>
    </source>
</evidence>
<evidence type="ECO:0000313" key="2">
    <source>
        <dbReference type="EMBL" id="ODQ48122.1"/>
    </source>
</evidence>
<name>A0A1E3NPZ8_9ASCO</name>
<dbReference type="GeneID" id="30179985"/>
<gene>
    <name evidence="2" type="ORF">PICMEDRAFT_58424</name>
</gene>
<accession>A0A1E3NPZ8</accession>
<keyword evidence="3" id="KW-1185">Reference proteome</keyword>